<reference evidence="6" key="2">
    <citation type="submission" date="2025-08" db="UniProtKB">
        <authorList>
            <consortium name="Ensembl"/>
        </authorList>
    </citation>
    <scope>IDENTIFICATION</scope>
</reference>
<dbReference type="Proteomes" id="UP001501920">
    <property type="component" value="Chromosome 9"/>
</dbReference>
<evidence type="ECO:0000256" key="1">
    <source>
        <dbReference type="ARBA" id="ARBA00022473"/>
    </source>
</evidence>
<name>A0A3B4CQ35_PYGNA</name>
<protein>
    <submittedName>
        <fullName evidence="6">Uncharacterized protein</fullName>
    </submittedName>
</protein>
<dbReference type="PANTHER" id="PTHR28610">
    <property type="entry name" value="DRAXIN"/>
    <property type="match status" value="1"/>
</dbReference>
<evidence type="ECO:0000313" key="7">
    <source>
        <dbReference type="Proteomes" id="UP001501920"/>
    </source>
</evidence>
<evidence type="ECO:0000256" key="4">
    <source>
        <dbReference type="ARBA" id="ARBA00023180"/>
    </source>
</evidence>
<dbReference type="GeneTree" id="ENSGT00940000169993"/>
<feature type="region of interest" description="Disordered" evidence="5">
    <location>
        <begin position="1"/>
        <end position="78"/>
    </location>
</feature>
<accession>A0A3B4CQ35</accession>
<feature type="compositionally biased region" description="Basic and acidic residues" evidence="5">
    <location>
        <begin position="69"/>
        <end position="78"/>
    </location>
</feature>
<evidence type="ECO:0000256" key="2">
    <source>
        <dbReference type="ARBA" id="ARBA00022525"/>
    </source>
</evidence>
<dbReference type="GO" id="GO:0005576">
    <property type="term" value="C:extracellular region"/>
    <property type="evidence" value="ECO:0007669"/>
    <property type="project" value="InterPro"/>
</dbReference>
<keyword evidence="7" id="KW-1185">Reference proteome</keyword>
<dbReference type="PANTHER" id="PTHR28610:SF1">
    <property type="entry name" value="DRAXIN"/>
    <property type="match status" value="1"/>
</dbReference>
<reference evidence="6" key="3">
    <citation type="submission" date="2025-09" db="UniProtKB">
        <authorList>
            <consortium name="Ensembl"/>
        </authorList>
    </citation>
    <scope>IDENTIFICATION</scope>
</reference>
<evidence type="ECO:0000256" key="3">
    <source>
        <dbReference type="ARBA" id="ARBA00022729"/>
    </source>
</evidence>
<sequence length="160" mass="17943">MSSTSSLTTEEHSTQSPLTNKPQGGNDLAKNAVSILGMTLSDRADYEAMKPAETQQPSKKKGRQYTKRSSSEKKTMTSKEAVSCDHHLDCVPGSCCNLRKHTCDPHNRGLNNKCYDDCMCEEGLRCFSKFHHHHQKVLRKKGRCVDPEYINTGHRAFTAI</sequence>
<reference evidence="6 7" key="1">
    <citation type="submission" date="2020-10" db="EMBL/GenBank/DDBJ databases">
        <title>Pygocentrus nattereri (red-bellied piranha) genome, fPygNat1, primary haplotype.</title>
        <authorList>
            <person name="Myers G."/>
            <person name="Meyer A."/>
            <person name="Karagic N."/>
            <person name="Pippel M."/>
            <person name="Winkler S."/>
            <person name="Tracey A."/>
            <person name="Wood J."/>
            <person name="Formenti G."/>
            <person name="Howe K."/>
            <person name="Fedrigo O."/>
            <person name="Jarvis E.D."/>
        </authorList>
    </citation>
    <scope>NUCLEOTIDE SEQUENCE [LARGE SCALE GENOMIC DNA]</scope>
</reference>
<keyword evidence="1" id="KW-0217">Developmental protein</keyword>
<dbReference type="AlphaFoldDB" id="A0A3B4CQ35"/>
<dbReference type="GO" id="GO:0007411">
    <property type="term" value="P:axon guidance"/>
    <property type="evidence" value="ECO:0007669"/>
    <property type="project" value="InterPro"/>
</dbReference>
<keyword evidence="4" id="KW-0325">Glycoprotein</keyword>
<organism evidence="6 7">
    <name type="scientific">Pygocentrus nattereri</name>
    <name type="common">Red-bellied piranha</name>
    <dbReference type="NCBI Taxonomy" id="42514"/>
    <lineage>
        <taxon>Eukaryota</taxon>
        <taxon>Metazoa</taxon>
        <taxon>Chordata</taxon>
        <taxon>Craniata</taxon>
        <taxon>Vertebrata</taxon>
        <taxon>Euteleostomi</taxon>
        <taxon>Actinopterygii</taxon>
        <taxon>Neopterygii</taxon>
        <taxon>Teleostei</taxon>
        <taxon>Ostariophysi</taxon>
        <taxon>Characiformes</taxon>
        <taxon>Characoidei</taxon>
        <taxon>Pygocentrus</taxon>
    </lineage>
</organism>
<evidence type="ECO:0000313" key="6">
    <source>
        <dbReference type="Ensembl" id="ENSPNAP00000012669.2"/>
    </source>
</evidence>
<dbReference type="InterPro" id="IPR029094">
    <property type="entry name" value="Draxin"/>
</dbReference>
<evidence type="ECO:0000256" key="5">
    <source>
        <dbReference type="SAM" id="MobiDB-lite"/>
    </source>
</evidence>
<keyword evidence="2" id="KW-0964">Secreted</keyword>
<dbReference type="STRING" id="42514.ENSPNAP00000012669"/>
<proteinExistence type="predicted"/>
<keyword evidence="3" id="KW-0732">Signal</keyword>
<dbReference type="Pfam" id="PF15550">
    <property type="entry name" value="Draxin"/>
    <property type="match status" value="1"/>
</dbReference>
<dbReference type="Ensembl" id="ENSPNAT00000036617.2">
    <property type="protein sequence ID" value="ENSPNAP00000012669.2"/>
    <property type="gene ID" value="ENSPNAG00000018458.2"/>
</dbReference>
<dbReference type="GO" id="GO:0016055">
    <property type="term" value="P:Wnt signaling pathway"/>
    <property type="evidence" value="ECO:0007669"/>
    <property type="project" value="InterPro"/>
</dbReference>